<comment type="function">
    <text evidence="2">Hydrolase that can remove 'Lys-48'-linked conjugated ubiquitin from proteins.</text>
</comment>
<accession>A0ABM1ABQ5</accession>
<comment type="similarity">
    <text evidence="1 2">Belongs to the MINDY deubiquitinase family. FAM188 subfamily.</text>
</comment>
<keyword evidence="2 5" id="KW-0378">Hydrolase</keyword>
<dbReference type="PANTHER" id="PTHR12473:SF18">
    <property type="entry name" value="INACTIVE UBIQUITIN CARBOXYL-TERMINAL HYDROLASE MINDY-4B"/>
    <property type="match status" value="1"/>
</dbReference>
<organism evidence="4 5">
    <name type="scientific">Aplysia californica</name>
    <name type="common">California sea hare</name>
    <dbReference type="NCBI Taxonomy" id="6500"/>
    <lineage>
        <taxon>Eukaryota</taxon>
        <taxon>Metazoa</taxon>
        <taxon>Spiralia</taxon>
        <taxon>Lophotrochozoa</taxon>
        <taxon>Mollusca</taxon>
        <taxon>Gastropoda</taxon>
        <taxon>Heterobranchia</taxon>
        <taxon>Euthyneura</taxon>
        <taxon>Tectipleura</taxon>
        <taxon>Aplysiida</taxon>
        <taxon>Aplysioidea</taxon>
        <taxon>Aplysiidae</taxon>
        <taxon>Aplysia</taxon>
    </lineage>
</organism>
<gene>
    <name evidence="5" type="primary">LOC101855150</name>
</gene>
<dbReference type="InterPro" id="IPR039785">
    <property type="entry name" value="MINY3/4"/>
</dbReference>
<keyword evidence="2" id="KW-0788">Thiol protease</keyword>
<comment type="catalytic activity">
    <reaction evidence="2">
        <text>Thiol-dependent hydrolysis of ester, thioester, amide, peptide and isopeptide bonds formed by the C-terminal Gly of ubiquitin (a 76-residue protein attached to proteins as an intracellular targeting signal).</text>
        <dbReference type="EC" id="3.4.19.12"/>
    </reaction>
</comment>
<dbReference type="SMART" id="SM01174">
    <property type="entry name" value="DUF4205"/>
    <property type="match status" value="1"/>
</dbReference>
<dbReference type="EC" id="3.4.19.12" evidence="2"/>
<evidence type="ECO:0000256" key="1">
    <source>
        <dbReference type="ARBA" id="ARBA00011074"/>
    </source>
</evidence>
<evidence type="ECO:0000259" key="3">
    <source>
        <dbReference type="SMART" id="SM01174"/>
    </source>
</evidence>
<feature type="domain" description="Deubiquitinating enzyme MINDY-3/4 conserved" evidence="3">
    <location>
        <begin position="130"/>
        <end position="485"/>
    </location>
</feature>
<dbReference type="RefSeq" id="XP_012944658.1">
    <property type="nucleotide sequence ID" value="XM_013089204.2"/>
</dbReference>
<name>A0ABM1ABQ5_APLCA</name>
<keyword evidence="2" id="KW-0645">Protease</keyword>
<sequence>MAEMKNTSLAERDQLNRLLKFLETEATIGPGNDPKRRTSFPMFGRRSMANATQMDMAPKRSLANGSPLDYVPSIVSPPLTNHRMHTVYVDGWSPVAVKRGDTILFPSGPRKSANTLGGVPICLETAIDLRKIVYGTPIHSFSREWRKSTFEFMCIDGQFPYGIQTLRCGARGLALCVQAYMLKQLIFDREYKSSALLGSGALCPNEFERRRALIGAICEILWQAGEKKRCCVCLKEQEACFGPDYRYKMDGITEKLQLFEFKRYEDLQNFVKRNLEQFQSDSGNGCILFLYSLVLSRTIQKVKDDLQEDHDSKLKLLTDMEDADQSLINLALTGRATPHMHNGDLLYDSKGQLLPKPVHGIKSRSQAGFLFWDKGEDPEKRTEVGSMLKTPKNPIWVTKVNGLWGLVFSLNPDLVSDWRVENRFTMWYYTGLVTQVKPTLLSIETRIGRPRPKTGLARKEAENKIPPLEQCIMTKWYGADIKWNGTLPFI</sequence>
<keyword evidence="4" id="KW-1185">Reference proteome</keyword>
<dbReference type="Pfam" id="PF13898">
    <property type="entry name" value="MINDY-3_4_CD"/>
    <property type="match status" value="1"/>
</dbReference>
<proteinExistence type="inferred from homology"/>
<dbReference type="PANTHER" id="PTHR12473">
    <property type="entry name" value="UBIQUITIN CARBOXYL-TERMINAL HYDROLASE MINDY-4-RELATED"/>
    <property type="match status" value="1"/>
</dbReference>
<evidence type="ECO:0000256" key="2">
    <source>
        <dbReference type="RuleBase" id="RU367088"/>
    </source>
</evidence>
<evidence type="ECO:0000313" key="4">
    <source>
        <dbReference type="Proteomes" id="UP000694888"/>
    </source>
</evidence>
<evidence type="ECO:0000313" key="5">
    <source>
        <dbReference type="RefSeq" id="XP_012944658.1"/>
    </source>
</evidence>
<dbReference type="InterPro" id="IPR025257">
    <property type="entry name" value="MINDY-3/4_CD"/>
</dbReference>
<dbReference type="GeneID" id="101855150"/>
<protein>
    <recommendedName>
        <fullName evidence="2">Ubiquitin carboxyl-terminal hydrolase MINDY</fullName>
        <ecNumber evidence="2">3.4.19.12</ecNumber>
    </recommendedName>
</protein>
<reference evidence="5" key="1">
    <citation type="submission" date="2025-08" db="UniProtKB">
        <authorList>
            <consortium name="RefSeq"/>
        </authorList>
    </citation>
    <scope>IDENTIFICATION</scope>
</reference>
<keyword evidence="2" id="KW-0833">Ubl conjugation pathway</keyword>
<dbReference type="Proteomes" id="UP000694888">
    <property type="component" value="Unplaced"/>
</dbReference>
<dbReference type="GO" id="GO:0016787">
    <property type="term" value="F:hydrolase activity"/>
    <property type="evidence" value="ECO:0007669"/>
    <property type="project" value="UniProtKB-KW"/>
</dbReference>